<name>A0ABU4CTP9_RHOJO</name>
<gene>
    <name evidence="1" type="ORF">R3Q59_39585</name>
</gene>
<dbReference type="InterPro" id="IPR011013">
    <property type="entry name" value="Gal_mutarotase_sf_dom"/>
</dbReference>
<evidence type="ECO:0000313" key="1">
    <source>
        <dbReference type="EMBL" id="MDV6286585.1"/>
    </source>
</evidence>
<accession>A0ABU4CTP9</accession>
<sequence>MILQNEHLRVTLEPEYGAQITSITAPGFDDNALAHYDWATPQRARDGQRYGNSTDDWLSSYRGGWQELFPNSGAESTIDGVITPFHGEASVAPWETRDSRDDACVLRVGTRSPLVVVRSMRLLTTIPVLVIEETVTNESDHPREFIWGHHPTVPALPGGRIDLPPCTVAVEAANPGDAGPTGGNWPRIPGRDGGAVDLSTVPDATVHRLTYQHDLTEGWVAFRPPADGTRPGVALAWDLDTWPALWMWLLRGTDEFPWYGRADMLGLEPNRSWPFDGLDGARARGQHITLGPRQSHHTWLTLRLITDHLACPITGVDRQGALTRAIPADEQRSPPGHRTT</sequence>
<comment type="caution">
    <text evidence="1">The sequence shown here is derived from an EMBL/GenBank/DDBJ whole genome shotgun (WGS) entry which is preliminary data.</text>
</comment>
<evidence type="ECO:0000313" key="2">
    <source>
        <dbReference type="Proteomes" id="UP001185737"/>
    </source>
</evidence>
<proteinExistence type="predicted"/>
<dbReference type="Proteomes" id="UP001185737">
    <property type="component" value="Unassembled WGS sequence"/>
</dbReference>
<protein>
    <recommendedName>
        <fullName evidence="3">DUF4432 domain-containing protein</fullName>
    </recommendedName>
</protein>
<reference evidence="1 2" key="1">
    <citation type="submission" date="2023-10" db="EMBL/GenBank/DDBJ databases">
        <title>Development of a sustainable strategy for remediation of hydrocarbon-contaminated territories based on the waste exchange concept.</title>
        <authorList>
            <person name="Krivoruchko A."/>
        </authorList>
    </citation>
    <scope>NUCLEOTIDE SEQUENCE [LARGE SCALE GENOMIC DNA]</scope>
    <source>
        <strain evidence="1 2">IEGM 60</strain>
    </source>
</reference>
<dbReference type="InterPro" id="IPR014718">
    <property type="entry name" value="GH-type_carb-bd"/>
</dbReference>
<evidence type="ECO:0008006" key="3">
    <source>
        <dbReference type="Google" id="ProtNLM"/>
    </source>
</evidence>
<dbReference type="SUPFAM" id="SSF74650">
    <property type="entry name" value="Galactose mutarotase-like"/>
    <property type="match status" value="1"/>
</dbReference>
<keyword evidence="2" id="KW-1185">Reference proteome</keyword>
<dbReference type="EMBL" id="JAWLKA010000041">
    <property type="protein sequence ID" value="MDV6286585.1"/>
    <property type="molecule type" value="Genomic_DNA"/>
</dbReference>
<dbReference type="Gene3D" id="2.70.98.10">
    <property type="match status" value="1"/>
</dbReference>
<dbReference type="RefSeq" id="WP_317571583.1">
    <property type="nucleotide sequence ID" value="NZ_JAWLKA010000041.1"/>
</dbReference>
<organism evidence="1 2">
    <name type="scientific">Rhodococcus jostii</name>
    <dbReference type="NCBI Taxonomy" id="132919"/>
    <lineage>
        <taxon>Bacteria</taxon>
        <taxon>Bacillati</taxon>
        <taxon>Actinomycetota</taxon>
        <taxon>Actinomycetes</taxon>
        <taxon>Mycobacteriales</taxon>
        <taxon>Nocardiaceae</taxon>
        <taxon>Rhodococcus</taxon>
    </lineage>
</organism>